<dbReference type="RefSeq" id="WP_061229770.1">
    <property type="nucleotide sequence ID" value="NZ_JAFFGT010000013.1"/>
</dbReference>
<dbReference type="InterPro" id="IPR006311">
    <property type="entry name" value="TAT_signal"/>
</dbReference>
<organism evidence="3 4">
    <name type="scientific">Dietzia cinnamea</name>
    <dbReference type="NCBI Taxonomy" id="321318"/>
    <lineage>
        <taxon>Bacteria</taxon>
        <taxon>Bacillati</taxon>
        <taxon>Actinomycetota</taxon>
        <taxon>Actinomycetes</taxon>
        <taxon>Mycobacteriales</taxon>
        <taxon>Dietziaceae</taxon>
        <taxon>Dietzia</taxon>
    </lineage>
</organism>
<reference evidence="4" key="1">
    <citation type="submission" date="2024-07" db="EMBL/GenBank/DDBJ databases">
        <title>Pseudomonas strain that inhibits Aeromonas fish pathogens.</title>
        <authorList>
            <person name="Wildschutte H."/>
        </authorList>
    </citation>
    <scope>NUCLEOTIDE SEQUENCE [LARGE SCALE GENOMIC DNA]</scope>
    <source>
        <strain evidence="4">n60</strain>
    </source>
</reference>
<dbReference type="PANTHER" id="PTHR31157:SF1">
    <property type="entry name" value="SCP DOMAIN-CONTAINING PROTEIN"/>
    <property type="match status" value="1"/>
</dbReference>
<feature type="chain" id="PRO_5047262313" evidence="1">
    <location>
        <begin position="26"/>
        <end position="189"/>
    </location>
</feature>
<comment type="caution">
    <text evidence="3">The sequence shown here is derived from an EMBL/GenBank/DDBJ whole genome shotgun (WGS) entry which is preliminary data.</text>
</comment>
<accession>A0ABV3YHH7</accession>
<dbReference type="CDD" id="cd05379">
    <property type="entry name" value="CAP_bacterial"/>
    <property type="match status" value="1"/>
</dbReference>
<evidence type="ECO:0000256" key="1">
    <source>
        <dbReference type="SAM" id="SignalP"/>
    </source>
</evidence>
<dbReference type="InterPro" id="IPR035940">
    <property type="entry name" value="CAP_sf"/>
</dbReference>
<keyword evidence="4" id="KW-1185">Reference proteome</keyword>
<evidence type="ECO:0000313" key="4">
    <source>
        <dbReference type="Proteomes" id="UP001560293"/>
    </source>
</evidence>
<dbReference type="SUPFAM" id="SSF55797">
    <property type="entry name" value="PR-1-like"/>
    <property type="match status" value="1"/>
</dbReference>
<dbReference type="PROSITE" id="PS51318">
    <property type="entry name" value="TAT"/>
    <property type="match status" value="1"/>
</dbReference>
<dbReference type="Proteomes" id="UP001560293">
    <property type="component" value="Unassembled WGS sequence"/>
</dbReference>
<gene>
    <name evidence="3" type="ORF">AB6N35_08700</name>
</gene>
<feature type="domain" description="SCP" evidence="2">
    <location>
        <begin position="76"/>
        <end position="186"/>
    </location>
</feature>
<protein>
    <submittedName>
        <fullName evidence="3">CAP domain-containing protein</fullName>
    </submittedName>
</protein>
<proteinExistence type="predicted"/>
<dbReference type="InterPro" id="IPR014044">
    <property type="entry name" value="CAP_dom"/>
</dbReference>
<keyword evidence="1" id="KW-0732">Signal</keyword>
<sequence>MTRALHHLRRGLILVAAASATVALGAGPQASAQSPQIQLPQIYLPGLTIGFAAPAPAGGAPTLDPASAEYRAQLENATNAARSAHGLGPLESHGGLTDVAVRWSGTQAAQNRMFHNPHVRDEIPGGWRHFGENVLQNYAHATPQQLVDQWMTSPGHRANLLNPGHTSMGMGAAVAADGKLYATQVFARY</sequence>
<dbReference type="PANTHER" id="PTHR31157">
    <property type="entry name" value="SCP DOMAIN-CONTAINING PROTEIN"/>
    <property type="match status" value="1"/>
</dbReference>
<dbReference type="Gene3D" id="3.40.33.10">
    <property type="entry name" value="CAP"/>
    <property type="match status" value="1"/>
</dbReference>
<name>A0ABV3YHH7_9ACTN</name>
<evidence type="ECO:0000259" key="2">
    <source>
        <dbReference type="Pfam" id="PF00188"/>
    </source>
</evidence>
<evidence type="ECO:0000313" key="3">
    <source>
        <dbReference type="EMBL" id="MEX6464420.1"/>
    </source>
</evidence>
<dbReference type="EMBL" id="JBFTEZ010000002">
    <property type="protein sequence ID" value="MEX6464420.1"/>
    <property type="molecule type" value="Genomic_DNA"/>
</dbReference>
<dbReference type="Pfam" id="PF00188">
    <property type="entry name" value="CAP"/>
    <property type="match status" value="1"/>
</dbReference>
<feature type="signal peptide" evidence="1">
    <location>
        <begin position="1"/>
        <end position="25"/>
    </location>
</feature>